<name>A0A0J6WTV4_9FIRM</name>
<dbReference type="PATRIC" id="fig|1122219.3.peg.1951"/>
<dbReference type="EMBL" id="LEKT01000038">
    <property type="protein sequence ID" value="KMO85964.1"/>
    <property type="molecule type" value="Genomic_DNA"/>
</dbReference>
<dbReference type="STRING" id="39029.BSR42_12770"/>
<organism evidence="1 2">
    <name type="scientific">Megasphaera cerevisiae DSM 20462</name>
    <dbReference type="NCBI Taxonomy" id="1122219"/>
    <lineage>
        <taxon>Bacteria</taxon>
        <taxon>Bacillati</taxon>
        <taxon>Bacillota</taxon>
        <taxon>Negativicutes</taxon>
        <taxon>Veillonellales</taxon>
        <taxon>Veillonellaceae</taxon>
        <taxon>Megasphaera</taxon>
    </lineage>
</organism>
<keyword evidence="2" id="KW-1185">Reference proteome</keyword>
<gene>
    <name evidence="1" type="ORF">AB840_10520</name>
</gene>
<dbReference type="Proteomes" id="UP000036503">
    <property type="component" value="Unassembled WGS sequence"/>
</dbReference>
<sequence length="145" mass="17447">MALSEEHGKKLAERLSKRCKFAPSIAEIMEEWKQMRREIYREASVYHPEPRLPYVKRQTLQQAQAVKISWHEGKRVINCHITAEVREFVHTFFPEMSDDTIRKNWLEIMNCQKDRVRELAQNSRWRTYMKLNTEGNIELVMRKIA</sequence>
<protein>
    <submittedName>
        <fullName evidence="1">Uncharacterized protein</fullName>
    </submittedName>
</protein>
<dbReference type="AlphaFoldDB" id="A0A0J6WTV4"/>
<evidence type="ECO:0000313" key="2">
    <source>
        <dbReference type="Proteomes" id="UP000036503"/>
    </source>
</evidence>
<evidence type="ECO:0000313" key="1">
    <source>
        <dbReference type="EMBL" id="KMO85964.1"/>
    </source>
</evidence>
<reference evidence="1 2" key="1">
    <citation type="submission" date="2015-06" db="EMBL/GenBank/DDBJ databases">
        <title>Draft genome sequence of beer spoilage bacterium Megasphaera cerevisiae type strain 20462.</title>
        <authorList>
            <person name="Kutumbaka K."/>
            <person name="Pasmowitz J."/>
            <person name="Mategko J."/>
            <person name="Reyes D."/>
            <person name="Friedrich A."/>
            <person name="Han S."/>
            <person name="Martens-Habbena W."/>
            <person name="Neal-McKinney J."/>
            <person name="Janagama H.K."/>
            <person name="Nadala C."/>
            <person name="Samadpour M."/>
        </authorList>
    </citation>
    <scope>NUCLEOTIDE SEQUENCE [LARGE SCALE GENOMIC DNA]</scope>
    <source>
        <strain evidence="1 2">DSM 20462</strain>
    </source>
</reference>
<accession>A0A0J6WTV4</accession>
<comment type="caution">
    <text evidence="1">The sequence shown here is derived from an EMBL/GenBank/DDBJ whole genome shotgun (WGS) entry which is preliminary data.</text>
</comment>
<proteinExistence type="predicted"/>
<dbReference type="InParanoid" id="A0A0J6WTV4"/>